<keyword evidence="1" id="KW-1133">Transmembrane helix</keyword>
<evidence type="ECO:0000256" key="1">
    <source>
        <dbReference type="SAM" id="Phobius"/>
    </source>
</evidence>
<evidence type="ECO:0000313" key="2">
    <source>
        <dbReference type="EMBL" id="GFR42601.1"/>
    </source>
</evidence>
<reference evidence="2 3" key="1">
    <citation type="journal article" date="2021" name="Sci. Rep.">
        <title>Genome sequencing of the multicellular alga Astrephomene provides insights into convergent evolution of germ-soma differentiation.</title>
        <authorList>
            <person name="Yamashita S."/>
            <person name="Yamamoto K."/>
            <person name="Matsuzaki R."/>
            <person name="Suzuki S."/>
            <person name="Yamaguchi H."/>
            <person name="Hirooka S."/>
            <person name="Minakuchi Y."/>
            <person name="Miyagishima S."/>
            <person name="Kawachi M."/>
            <person name="Toyoda A."/>
            <person name="Nozaki H."/>
        </authorList>
    </citation>
    <scope>NUCLEOTIDE SEQUENCE [LARGE SCALE GENOMIC DNA]</scope>
    <source>
        <strain evidence="2 3">NIES-4017</strain>
    </source>
</reference>
<dbReference type="AlphaFoldDB" id="A0AAD3DML3"/>
<organism evidence="2 3">
    <name type="scientific">Astrephomene gubernaculifera</name>
    <dbReference type="NCBI Taxonomy" id="47775"/>
    <lineage>
        <taxon>Eukaryota</taxon>
        <taxon>Viridiplantae</taxon>
        <taxon>Chlorophyta</taxon>
        <taxon>core chlorophytes</taxon>
        <taxon>Chlorophyceae</taxon>
        <taxon>CS clade</taxon>
        <taxon>Chlamydomonadales</taxon>
        <taxon>Astrephomenaceae</taxon>
        <taxon>Astrephomene</taxon>
    </lineage>
</organism>
<name>A0AAD3DML3_9CHLO</name>
<feature type="transmembrane region" description="Helical" evidence="1">
    <location>
        <begin position="46"/>
        <end position="70"/>
    </location>
</feature>
<proteinExistence type="predicted"/>
<keyword evidence="1" id="KW-0812">Transmembrane</keyword>
<gene>
    <name evidence="2" type="ORF">Agub_g3532</name>
</gene>
<feature type="transmembrane region" description="Helical" evidence="1">
    <location>
        <begin position="150"/>
        <end position="174"/>
    </location>
</feature>
<evidence type="ECO:0000313" key="3">
    <source>
        <dbReference type="Proteomes" id="UP001054857"/>
    </source>
</evidence>
<accession>A0AAD3DML3</accession>
<protein>
    <submittedName>
        <fullName evidence="2">Uncharacterized protein</fullName>
    </submittedName>
</protein>
<keyword evidence="3" id="KW-1185">Reference proteome</keyword>
<comment type="caution">
    <text evidence="2">The sequence shown here is derived from an EMBL/GenBank/DDBJ whole genome shotgun (WGS) entry which is preliminary data.</text>
</comment>
<sequence>MGKGLNISTGILAILSLAPWAVYLGGLGKLTNELTGFHFSQASKQVIIMLEWYVLGAQLINLLIIAITAFSGRLHRVHSLLNMFLAVNTALLILRATERITQINIIQDDASSSGILLGLPTNFTDSSDSTDIFDSIKIPGSSGPWDPLPFLRALACGQVASATMNFFLAILLSLAGTRADTDPKVQAATAKAVSA</sequence>
<keyword evidence="1" id="KW-0472">Membrane</keyword>
<dbReference type="Proteomes" id="UP001054857">
    <property type="component" value="Unassembled WGS sequence"/>
</dbReference>
<feature type="transmembrane region" description="Helical" evidence="1">
    <location>
        <begin position="7"/>
        <end position="26"/>
    </location>
</feature>
<dbReference type="EMBL" id="BMAR01000003">
    <property type="protein sequence ID" value="GFR42601.1"/>
    <property type="molecule type" value="Genomic_DNA"/>
</dbReference>